<name>A0AAE9ZYM4_9BACT</name>
<feature type="region of interest" description="Disordered" evidence="1">
    <location>
        <begin position="274"/>
        <end position="321"/>
    </location>
</feature>
<keyword evidence="5" id="KW-1185">Reference proteome</keyword>
<reference evidence="4" key="1">
    <citation type="submission" date="2023-03" db="EMBL/GenBank/DDBJ databases">
        <title>Lomoglobus Profundus gen. nov., sp. nov., a novel member of the phylum Verrucomicrobia, isolated from deep-marine sediment of South China Sea.</title>
        <authorList>
            <person name="Ahmad T."/>
            <person name="Ishaq S.E."/>
            <person name="Wang F."/>
        </authorList>
    </citation>
    <scope>NUCLEOTIDE SEQUENCE</scope>
    <source>
        <strain evidence="4">LMO-M01</strain>
    </source>
</reference>
<feature type="compositionally biased region" description="Low complexity" evidence="1">
    <location>
        <begin position="274"/>
        <end position="288"/>
    </location>
</feature>
<dbReference type="KEGG" id="slom:PXH66_14925"/>
<keyword evidence="2" id="KW-0732">Signal</keyword>
<dbReference type="Gene3D" id="2.60.120.1440">
    <property type="match status" value="1"/>
</dbReference>
<feature type="chain" id="PRO_5041995977" evidence="2">
    <location>
        <begin position="21"/>
        <end position="321"/>
    </location>
</feature>
<dbReference type="AlphaFoldDB" id="A0AAE9ZYM4"/>
<proteinExistence type="predicted"/>
<sequence>MKIPRHICRGLLLLSAGVAALPAQPVAEHRAHVLAMSGDQIATMVLADTGTAMVLIPKLHVPNGATITVGPYTRLHLQTFEGAITTAEPGTTFKLESADVVITPDKKRIERTTLTLRSGNLVANLDPKKREKSRYGVRTPKGTAGARGTNYAVSVEAAAAGADSLTVVTVLDGTVAFGDRGRGPTIALPPGTGSNGDSNAVKLAALYEDSRTAALADRGMQATAGSVAVLMDSERSGVNTGTLNRVFTSAAVGTGDVAVIDRMASAAVAANPSASDRVADARNAALAAIPPPPPAPVPPPVVEPEEPPPPARLRHRRPGRN</sequence>
<evidence type="ECO:0000256" key="2">
    <source>
        <dbReference type="SAM" id="SignalP"/>
    </source>
</evidence>
<feature type="compositionally biased region" description="Basic residues" evidence="1">
    <location>
        <begin position="312"/>
        <end position="321"/>
    </location>
</feature>
<feature type="domain" description="FecR protein" evidence="3">
    <location>
        <begin position="90"/>
        <end position="175"/>
    </location>
</feature>
<feature type="compositionally biased region" description="Pro residues" evidence="1">
    <location>
        <begin position="289"/>
        <end position="311"/>
    </location>
</feature>
<protein>
    <submittedName>
        <fullName evidence="4">FecR domain-containing protein</fullName>
    </submittedName>
</protein>
<dbReference type="Proteomes" id="UP001218638">
    <property type="component" value="Chromosome"/>
</dbReference>
<dbReference type="EMBL" id="CP119075">
    <property type="protein sequence ID" value="WED63628.1"/>
    <property type="molecule type" value="Genomic_DNA"/>
</dbReference>
<evidence type="ECO:0000259" key="3">
    <source>
        <dbReference type="Pfam" id="PF04773"/>
    </source>
</evidence>
<dbReference type="InterPro" id="IPR006860">
    <property type="entry name" value="FecR"/>
</dbReference>
<dbReference type="RefSeq" id="WP_330929835.1">
    <property type="nucleotide sequence ID" value="NZ_CP119075.1"/>
</dbReference>
<gene>
    <name evidence="4" type="ORF">PXH66_14925</name>
</gene>
<feature type="signal peptide" evidence="2">
    <location>
        <begin position="1"/>
        <end position="20"/>
    </location>
</feature>
<evidence type="ECO:0000256" key="1">
    <source>
        <dbReference type="SAM" id="MobiDB-lite"/>
    </source>
</evidence>
<evidence type="ECO:0000313" key="4">
    <source>
        <dbReference type="EMBL" id="WED63628.1"/>
    </source>
</evidence>
<dbReference type="Pfam" id="PF04773">
    <property type="entry name" value="FecR"/>
    <property type="match status" value="1"/>
</dbReference>
<evidence type="ECO:0000313" key="5">
    <source>
        <dbReference type="Proteomes" id="UP001218638"/>
    </source>
</evidence>
<organism evidence="4 5">
    <name type="scientific">Synoicihabitans lomoniglobus</name>
    <dbReference type="NCBI Taxonomy" id="2909285"/>
    <lineage>
        <taxon>Bacteria</taxon>
        <taxon>Pseudomonadati</taxon>
        <taxon>Verrucomicrobiota</taxon>
        <taxon>Opitutia</taxon>
        <taxon>Opitutales</taxon>
        <taxon>Opitutaceae</taxon>
        <taxon>Synoicihabitans</taxon>
    </lineage>
</organism>
<accession>A0AAE9ZYM4</accession>